<dbReference type="Proteomes" id="UP000431533">
    <property type="component" value="Unassembled WGS sequence"/>
</dbReference>
<comment type="caution">
    <text evidence="7">The sequence shown here is derived from an EMBL/GenBank/DDBJ whole genome shotgun (WGS) entry which is preliminary data.</text>
</comment>
<feature type="transmembrane region" description="Helical" evidence="6">
    <location>
        <begin position="401"/>
        <end position="423"/>
    </location>
</feature>
<reference evidence="7 8" key="1">
    <citation type="submission" date="2018-05" db="EMBL/GenBank/DDBJ databases">
        <title>Genome sequencing and assembly of the regulated plant pathogen Lachnellula willkommii and related sister species for the development of diagnostic species identification markers.</title>
        <authorList>
            <person name="Giroux E."/>
            <person name="Bilodeau G."/>
        </authorList>
    </citation>
    <scope>NUCLEOTIDE SEQUENCE [LARGE SCALE GENOMIC DNA]</scope>
    <source>
        <strain evidence="7 8">CBS 185.66</strain>
    </source>
</reference>
<feature type="transmembrane region" description="Helical" evidence="6">
    <location>
        <begin position="258"/>
        <end position="278"/>
    </location>
</feature>
<keyword evidence="4 6" id="KW-1133">Transmembrane helix</keyword>
<dbReference type="PANTHER" id="PTHR45649">
    <property type="entry name" value="AMINO-ACID PERMEASE BAT1"/>
    <property type="match status" value="1"/>
</dbReference>
<evidence type="ECO:0000256" key="5">
    <source>
        <dbReference type="ARBA" id="ARBA00023136"/>
    </source>
</evidence>
<evidence type="ECO:0000256" key="1">
    <source>
        <dbReference type="ARBA" id="ARBA00004141"/>
    </source>
</evidence>
<dbReference type="Gene3D" id="1.20.1740.10">
    <property type="entry name" value="Amino acid/polyamine transporter I"/>
    <property type="match status" value="1"/>
</dbReference>
<keyword evidence="3 6" id="KW-0812">Transmembrane</keyword>
<dbReference type="OrthoDB" id="4476201at2759"/>
<keyword evidence="5 6" id="KW-0472">Membrane</keyword>
<dbReference type="InterPro" id="IPR002293">
    <property type="entry name" value="AA/rel_permease1"/>
</dbReference>
<dbReference type="GO" id="GO:0016020">
    <property type="term" value="C:membrane"/>
    <property type="evidence" value="ECO:0007669"/>
    <property type="project" value="UniProtKB-SubCell"/>
</dbReference>
<feature type="transmembrane region" description="Helical" evidence="6">
    <location>
        <begin position="209"/>
        <end position="230"/>
    </location>
</feature>
<feature type="transmembrane region" description="Helical" evidence="6">
    <location>
        <begin position="429"/>
        <end position="448"/>
    </location>
</feature>
<keyword evidence="2" id="KW-0813">Transport</keyword>
<dbReference type="PIRSF" id="PIRSF006060">
    <property type="entry name" value="AA_transporter"/>
    <property type="match status" value="1"/>
</dbReference>
<feature type="transmembrane region" description="Helical" evidence="6">
    <location>
        <begin position="148"/>
        <end position="171"/>
    </location>
</feature>
<feature type="transmembrane region" description="Helical" evidence="6">
    <location>
        <begin position="90"/>
        <end position="110"/>
    </location>
</feature>
<dbReference type="EMBL" id="QGMH01000251">
    <property type="protein sequence ID" value="TVY22581.1"/>
    <property type="molecule type" value="Genomic_DNA"/>
</dbReference>
<gene>
    <name evidence="7" type="primary">UGA4</name>
    <name evidence="7" type="ORF">LHYA1_G009006</name>
</gene>
<feature type="transmembrane region" description="Helical" evidence="6">
    <location>
        <begin position="62"/>
        <end position="84"/>
    </location>
</feature>
<accession>A0A8H8QUY7</accession>
<dbReference type="AlphaFoldDB" id="A0A8H8QUY7"/>
<evidence type="ECO:0000256" key="2">
    <source>
        <dbReference type="ARBA" id="ARBA00022448"/>
    </source>
</evidence>
<dbReference type="PANTHER" id="PTHR45649:SF6">
    <property type="entry name" value="GABA-SPECIFIC PERMEASE"/>
    <property type="match status" value="1"/>
</dbReference>
<evidence type="ECO:0000256" key="6">
    <source>
        <dbReference type="SAM" id="Phobius"/>
    </source>
</evidence>
<feature type="transmembrane region" description="Helical" evidence="6">
    <location>
        <begin position="468"/>
        <end position="487"/>
    </location>
</feature>
<evidence type="ECO:0000313" key="8">
    <source>
        <dbReference type="Proteomes" id="UP000431533"/>
    </source>
</evidence>
<dbReference type="Pfam" id="PF13520">
    <property type="entry name" value="AA_permease_2"/>
    <property type="match status" value="1"/>
</dbReference>
<organism evidence="7 8">
    <name type="scientific">Lachnellula hyalina</name>
    <dbReference type="NCBI Taxonomy" id="1316788"/>
    <lineage>
        <taxon>Eukaryota</taxon>
        <taxon>Fungi</taxon>
        <taxon>Dikarya</taxon>
        <taxon>Ascomycota</taxon>
        <taxon>Pezizomycotina</taxon>
        <taxon>Leotiomycetes</taxon>
        <taxon>Helotiales</taxon>
        <taxon>Lachnaceae</taxon>
        <taxon>Lachnellula</taxon>
    </lineage>
</organism>
<sequence>MAATSAVQSGASLHPGLETIASRQAHSTVPQDEVLAGEADAELLAKLGYKQELRRNFTMMEVFGIAFSIMGLLPSIASTLSFSIPAGPVGMVWGWFLASGCIFVVGVAMADLGSAMPTSGGLYWWTHYFASPKTRNALSFLVGYSNTLGLVGGLCSIDYGFALMFCSVIVVARDGNWEPSNGVVYAVFLCCVLLHGVLASTLSKVMGKLQTVFVAMNLILIAATIIALPVGKKLSSERNDAHYIFAQTENLTTWPTGWAFMLSWLSPIWTIGAFDSCVHMSEEAANAAKAVPYGIMMSIGSCWVLGFIIMIVIASCINPDLEAVLGSSFGQPMAQIYYDAVGKQGTLGLMSLLFIVQFLMGLSITVAASRQTWAFSRDGALPFSSFFRPISKKFGYIPLRCVWGCVFLAAILGLLCLIASAAASALFSLAVAGNNLAWGTPIFCRVVWGQHKFVPGPFYTGDRFSRPIAWAAIVFLVFGIILAMFPVGGPNPDPESMNYTVVINMAVWGGALAYYFIDARKWFTGPKITVDTLPENMIAAGLEGIDDGHVEPGLKDGVDEKVGEKHDISADSV</sequence>
<feature type="transmembrane region" description="Helical" evidence="6">
    <location>
        <begin position="183"/>
        <end position="202"/>
    </location>
</feature>
<keyword evidence="8" id="KW-1185">Reference proteome</keyword>
<proteinExistence type="predicted"/>
<name>A0A8H8QUY7_9HELO</name>
<dbReference type="GO" id="GO:0022857">
    <property type="term" value="F:transmembrane transporter activity"/>
    <property type="evidence" value="ECO:0007669"/>
    <property type="project" value="InterPro"/>
</dbReference>
<dbReference type="GeneID" id="41989204"/>
<evidence type="ECO:0000256" key="3">
    <source>
        <dbReference type="ARBA" id="ARBA00022692"/>
    </source>
</evidence>
<feature type="transmembrane region" description="Helical" evidence="6">
    <location>
        <begin position="290"/>
        <end position="314"/>
    </location>
</feature>
<comment type="subcellular location">
    <subcellularLocation>
        <location evidence="1">Membrane</location>
        <topology evidence="1">Multi-pass membrane protein</topology>
    </subcellularLocation>
</comment>
<feature type="transmembrane region" description="Helical" evidence="6">
    <location>
        <begin position="499"/>
        <end position="517"/>
    </location>
</feature>
<protein>
    <submittedName>
        <fullName evidence="7">GABA-specific permease</fullName>
    </submittedName>
</protein>
<feature type="transmembrane region" description="Helical" evidence="6">
    <location>
        <begin position="347"/>
        <end position="368"/>
    </location>
</feature>
<evidence type="ECO:0000256" key="4">
    <source>
        <dbReference type="ARBA" id="ARBA00022989"/>
    </source>
</evidence>
<evidence type="ECO:0000313" key="7">
    <source>
        <dbReference type="EMBL" id="TVY22581.1"/>
    </source>
</evidence>
<dbReference type="RefSeq" id="XP_031001369.1">
    <property type="nucleotide sequence ID" value="XM_031153910.1"/>
</dbReference>